<gene>
    <name evidence="4" type="ORF">MSAN_00499500</name>
</gene>
<dbReference type="InterPro" id="IPR007111">
    <property type="entry name" value="NACHT_NTPase"/>
</dbReference>
<evidence type="ECO:0000313" key="4">
    <source>
        <dbReference type="EMBL" id="KAF7372928.1"/>
    </source>
</evidence>
<sequence length="912" mass="102195">MSADRRQSRVAPTRASGRQTMVNHIGGGRGGSGGDGHTNGTGGAGGHGMGPSLSFDISVGHLTMHNNVHGNDEYVPGGPNRQNAIGGDPLHDSHSGPLIHQNIHQYRDRGIDTLHRSVALEAIHDSMDSFPQPKCHPETRTKMLRDLRGWVLDTDSPTNILWLYGPAGAGKSAIMQTLATQLPEHGSLGVCFFFKRGHATRGNARTLFTTLAYQLALNVEWLRDPINQVVEQKPSIIAQSMATQMQELISKPCRSDGTRGTVAILIDGLDECEGHDIQVEIVSVISIAVSSRYPPPLKFIVASRPEPHIREAFNSRFPLGTYRLFNVEQSFEDVRKYLSDEFVRIHREHDTMARVPSPWPSEDVLKKLVQKSSGYFIYASTIIKFVDDKSYRPTERLAVVENPKGSCTESALATLDQLYMTILSSAPRQSQLIPILSAIVHLHLTAGEIDLFFALEHGETQLVLRGLHSVLNVPQDNKDKILSHHASFVDFLKDPDRSGNFGVGTLKNQIALAQSLLQFYAAPFQRNEIQFLSRFIRFIVSLPPSDAVVELAPLIGSVNPEYIFHPETYLYNRKSMAPWLEKSPSAPLRCDQRAYVGELPSMISWLKNMRSPSADVIELWKDYAFMLSMDTMRYGGADPSVQQMVSLSPPADVMAVWEDYAFMLSIDTMRYGGADPSVQHMVSLSPELLQILISIALLRCRLSELPTKLDLTWTELRTTLCSLRPKPAGNERILPVHPPHAASPWAARDLALQLIRKIVQNHIDTNEGVNPSASRDAVLLYNRLLTAANLEEVYIISQYLLGIHISYLVRLSPPCPVLYRELWHIPPLVMWSSPPSGHELIHHVSKWLESFPDSGMELITFWQQAVPDHDRYRINTWNLDPDVGERNWRDRVENYNNMVVKLHLPDSLKFLS</sequence>
<evidence type="ECO:0000256" key="2">
    <source>
        <dbReference type="SAM" id="MobiDB-lite"/>
    </source>
</evidence>
<name>A0A8H7DHY9_9AGAR</name>
<keyword evidence="1" id="KW-0677">Repeat</keyword>
<reference evidence="4" key="1">
    <citation type="submission" date="2020-05" db="EMBL/GenBank/DDBJ databases">
        <title>Mycena genomes resolve the evolution of fungal bioluminescence.</title>
        <authorList>
            <person name="Tsai I.J."/>
        </authorList>
    </citation>
    <scope>NUCLEOTIDE SEQUENCE</scope>
    <source>
        <strain evidence="4">160909Yilan</strain>
    </source>
</reference>
<feature type="domain" description="NACHT" evidence="3">
    <location>
        <begin position="159"/>
        <end position="305"/>
    </location>
</feature>
<dbReference type="AlphaFoldDB" id="A0A8H7DHY9"/>
<dbReference type="OrthoDB" id="5967843at2759"/>
<accession>A0A8H7DHY9</accession>
<dbReference type="InterPro" id="IPR056884">
    <property type="entry name" value="NPHP3-like_N"/>
</dbReference>
<evidence type="ECO:0000256" key="1">
    <source>
        <dbReference type="ARBA" id="ARBA00022737"/>
    </source>
</evidence>
<dbReference type="SUPFAM" id="SSF52540">
    <property type="entry name" value="P-loop containing nucleoside triphosphate hydrolases"/>
    <property type="match status" value="1"/>
</dbReference>
<dbReference type="Gene3D" id="3.40.50.300">
    <property type="entry name" value="P-loop containing nucleotide triphosphate hydrolases"/>
    <property type="match status" value="1"/>
</dbReference>
<comment type="caution">
    <text evidence="4">The sequence shown here is derived from an EMBL/GenBank/DDBJ whole genome shotgun (WGS) entry which is preliminary data.</text>
</comment>
<dbReference type="EMBL" id="JACAZH010000003">
    <property type="protein sequence ID" value="KAF7372928.1"/>
    <property type="molecule type" value="Genomic_DNA"/>
</dbReference>
<dbReference type="InterPro" id="IPR027417">
    <property type="entry name" value="P-loop_NTPase"/>
</dbReference>
<protein>
    <submittedName>
        <fullName evidence="4">Putative nwd2 protein</fullName>
    </submittedName>
</protein>
<dbReference type="PANTHER" id="PTHR10039">
    <property type="entry name" value="AMELOGENIN"/>
    <property type="match status" value="1"/>
</dbReference>
<evidence type="ECO:0000259" key="3">
    <source>
        <dbReference type="PROSITE" id="PS50837"/>
    </source>
</evidence>
<dbReference type="PANTHER" id="PTHR10039:SF17">
    <property type="entry name" value="FUNGAL STAND N-TERMINAL GOODBYE DOMAIN-CONTAINING PROTEIN-RELATED"/>
    <property type="match status" value="1"/>
</dbReference>
<dbReference type="Proteomes" id="UP000623467">
    <property type="component" value="Unassembled WGS sequence"/>
</dbReference>
<dbReference type="Pfam" id="PF24883">
    <property type="entry name" value="NPHP3_N"/>
    <property type="match status" value="1"/>
</dbReference>
<organism evidence="4 5">
    <name type="scientific">Mycena sanguinolenta</name>
    <dbReference type="NCBI Taxonomy" id="230812"/>
    <lineage>
        <taxon>Eukaryota</taxon>
        <taxon>Fungi</taxon>
        <taxon>Dikarya</taxon>
        <taxon>Basidiomycota</taxon>
        <taxon>Agaricomycotina</taxon>
        <taxon>Agaricomycetes</taxon>
        <taxon>Agaricomycetidae</taxon>
        <taxon>Agaricales</taxon>
        <taxon>Marasmiineae</taxon>
        <taxon>Mycenaceae</taxon>
        <taxon>Mycena</taxon>
    </lineage>
</organism>
<dbReference type="PROSITE" id="PS50837">
    <property type="entry name" value="NACHT"/>
    <property type="match status" value="1"/>
</dbReference>
<keyword evidence="5" id="KW-1185">Reference proteome</keyword>
<feature type="region of interest" description="Disordered" evidence="2">
    <location>
        <begin position="1"/>
        <end position="51"/>
    </location>
</feature>
<proteinExistence type="predicted"/>
<feature type="compositionally biased region" description="Gly residues" evidence="2">
    <location>
        <begin position="25"/>
        <end position="49"/>
    </location>
</feature>
<evidence type="ECO:0000313" key="5">
    <source>
        <dbReference type="Proteomes" id="UP000623467"/>
    </source>
</evidence>